<dbReference type="SUPFAM" id="SSF46934">
    <property type="entry name" value="UBA-like"/>
    <property type="match status" value="1"/>
</dbReference>
<keyword evidence="4" id="KW-1185">Reference proteome</keyword>
<feature type="region of interest" description="Disordered" evidence="1">
    <location>
        <begin position="366"/>
        <end position="402"/>
    </location>
</feature>
<evidence type="ECO:0000259" key="2">
    <source>
        <dbReference type="PROSITE" id="PS50030"/>
    </source>
</evidence>
<feature type="compositionally biased region" description="Basic and acidic residues" evidence="1">
    <location>
        <begin position="301"/>
        <end position="311"/>
    </location>
</feature>
<feature type="compositionally biased region" description="Polar residues" evidence="1">
    <location>
        <begin position="291"/>
        <end position="300"/>
    </location>
</feature>
<evidence type="ECO:0000313" key="3">
    <source>
        <dbReference type="EMBL" id="CAG8589549.1"/>
    </source>
</evidence>
<comment type="caution">
    <text evidence="3">The sequence shown here is derived from an EMBL/GenBank/DDBJ whole genome shotgun (WGS) entry which is preliminary data.</text>
</comment>
<dbReference type="OrthoDB" id="415359at2759"/>
<evidence type="ECO:0000313" key="4">
    <source>
        <dbReference type="Proteomes" id="UP000789759"/>
    </source>
</evidence>
<feature type="compositionally biased region" description="Low complexity" evidence="1">
    <location>
        <begin position="366"/>
        <end position="381"/>
    </location>
</feature>
<sequence length="720" mass="82043">MKITKIHKDLSINLHFSLPPSNALIKLTIHVKKDRLLLDAVRRFMNSNNIPCYLENSVLSVVETLIEESWRRDIEKASKIEDEMNAEKVREAIVTKYKKHTVQYNDAPAEDIFPKAYNTLVHSPVPSIFDTLLQLEQSYNNAVKNMVTSHKIEMGCMRERHQKELEHTGIGPSQNGFSYMSERQTEDIEYSQAALESGLDEIKKSQKQEYCEFVIKLYNAHQRWIIEHQSTMEMYRIDGKEIVSEVIADMKKHYKHLSNEILKLDQGSRPRSRHGSISSLTDVMLSPTLMTPTSPLFPTSSDDKKPAKEEDPSTIQMINDLTEMGFDDKQARIALDMTGGNKEHAAILLIEQLDKINAQIANGINGIPIIPRRPSTPSNSSSDHKEQSGSLSLRRPKNRRPLTILTKQEKRNTWSPISFFQQKNGNTPGTPTKRFSGWLGRKDDANGNVPMMHSDNSQLGESFTISLGNQVKSTHNLRLLVSDVDDLLKSSNDQLKEIAHRAQTAANLYSQDLAAIVLLLTPQDWPTYKFGKGANKAFFERCKESTEFHFDDVETQLEAIEKDFTNDRGVSSIKEGDFFITRHSNLPMFQVIFHLVIDFESMESTHLAQCTEAINGLRNILRTVERFDITNISLPFLLLPSNIDCFSDPLFDDKENDLCKRGELVLKCAKGFMMKNSRVPKHMTVKEQETKTVSFLLPKGASEQQFNSFRMLLTSIFRAN</sequence>
<feature type="region of interest" description="Disordered" evidence="1">
    <location>
        <begin position="265"/>
        <end position="284"/>
    </location>
</feature>
<feature type="domain" description="UBA" evidence="2">
    <location>
        <begin position="309"/>
        <end position="352"/>
    </location>
</feature>
<accession>A0A9N9GAW2</accession>
<dbReference type="SMART" id="SM00165">
    <property type="entry name" value="UBA"/>
    <property type="match status" value="1"/>
</dbReference>
<dbReference type="Gene3D" id="1.10.8.10">
    <property type="entry name" value="DNA helicase RuvA subunit, C-terminal domain"/>
    <property type="match status" value="1"/>
</dbReference>
<reference evidence="3" key="1">
    <citation type="submission" date="2021-06" db="EMBL/GenBank/DDBJ databases">
        <authorList>
            <person name="Kallberg Y."/>
            <person name="Tangrot J."/>
            <person name="Rosling A."/>
        </authorList>
    </citation>
    <scope>NUCLEOTIDE SEQUENCE</scope>
    <source>
        <strain evidence="3">FL966</strain>
    </source>
</reference>
<dbReference type="PANTHER" id="PTHR16525:SF0">
    <property type="entry name" value="PROTEIN C12ORF4"/>
    <property type="match status" value="1"/>
</dbReference>
<dbReference type="PANTHER" id="PTHR16525">
    <property type="entry name" value="PROTEIN C12ORF4"/>
    <property type="match status" value="1"/>
</dbReference>
<evidence type="ECO:0000256" key="1">
    <source>
        <dbReference type="SAM" id="MobiDB-lite"/>
    </source>
</evidence>
<proteinExistence type="predicted"/>
<dbReference type="InterPro" id="IPR019311">
    <property type="entry name" value="Fy-3"/>
</dbReference>
<organism evidence="3 4">
    <name type="scientific">Cetraspora pellucida</name>
    <dbReference type="NCBI Taxonomy" id="1433469"/>
    <lineage>
        <taxon>Eukaryota</taxon>
        <taxon>Fungi</taxon>
        <taxon>Fungi incertae sedis</taxon>
        <taxon>Mucoromycota</taxon>
        <taxon>Glomeromycotina</taxon>
        <taxon>Glomeromycetes</taxon>
        <taxon>Diversisporales</taxon>
        <taxon>Gigasporaceae</taxon>
        <taxon>Cetraspora</taxon>
    </lineage>
</organism>
<dbReference type="GO" id="GO:0005737">
    <property type="term" value="C:cytoplasm"/>
    <property type="evidence" value="ECO:0007669"/>
    <property type="project" value="TreeGrafter"/>
</dbReference>
<dbReference type="Pfam" id="PF10154">
    <property type="entry name" value="Fy-3"/>
    <property type="match status" value="3"/>
</dbReference>
<protein>
    <submittedName>
        <fullName evidence="3">22968_t:CDS:1</fullName>
    </submittedName>
</protein>
<dbReference type="Proteomes" id="UP000789759">
    <property type="component" value="Unassembled WGS sequence"/>
</dbReference>
<dbReference type="EMBL" id="CAJVQA010004024">
    <property type="protein sequence ID" value="CAG8589549.1"/>
    <property type="molecule type" value="Genomic_DNA"/>
</dbReference>
<dbReference type="PROSITE" id="PS50030">
    <property type="entry name" value="UBA"/>
    <property type="match status" value="1"/>
</dbReference>
<name>A0A9N9GAW2_9GLOM</name>
<dbReference type="InterPro" id="IPR009060">
    <property type="entry name" value="UBA-like_sf"/>
</dbReference>
<dbReference type="AlphaFoldDB" id="A0A9N9GAW2"/>
<feature type="region of interest" description="Disordered" evidence="1">
    <location>
        <begin position="291"/>
        <end position="313"/>
    </location>
</feature>
<dbReference type="InterPro" id="IPR015940">
    <property type="entry name" value="UBA"/>
</dbReference>
<gene>
    <name evidence="3" type="ORF">CPELLU_LOCUS6467</name>
</gene>